<sequence length="66" mass="7189">MSLLSRGAQLEAAAEAALKQAEGASRAAKTLMASFHLCLHLQVPFFRSVCVSRIGIVLIWHVLKKI</sequence>
<dbReference type="Proteomes" id="UP000267096">
    <property type="component" value="Unassembled WGS sequence"/>
</dbReference>
<proteinExistence type="predicted"/>
<dbReference type="WBParaSite" id="ASIM_0000918601-mRNA-1">
    <property type="protein sequence ID" value="ASIM_0000918601-mRNA-1"/>
    <property type="gene ID" value="ASIM_0000918601"/>
</dbReference>
<reference evidence="1 2" key="2">
    <citation type="submission" date="2018-11" db="EMBL/GenBank/DDBJ databases">
        <authorList>
            <consortium name="Pathogen Informatics"/>
        </authorList>
    </citation>
    <scope>NUCLEOTIDE SEQUENCE [LARGE SCALE GENOMIC DNA]</scope>
</reference>
<keyword evidence="2" id="KW-1185">Reference proteome</keyword>
<evidence type="ECO:0000313" key="3">
    <source>
        <dbReference type="WBParaSite" id="ASIM_0000918601-mRNA-1"/>
    </source>
</evidence>
<name>A0A0M3JNE6_ANISI</name>
<dbReference type="AlphaFoldDB" id="A0A0M3JNE6"/>
<protein>
    <submittedName>
        <fullName evidence="3">Methyl-accepting chemotaxis protein</fullName>
    </submittedName>
</protein>
<evidence type="ECO:0000313" key="2">
    <source>
        <dbReference type="Proteomes" id="UP000267096"/>
    </source>
</evidence>
<evidence type="ECO:0000313" key="1">
    <source>
        <dbReference type="EMBL" id="VDK35322.1"/>
    </source>
</evidence>
<reference evidence="3" key="1">
    <citation type="submission" date="2017-02" db="UniProtKB">
        <authorList>
            <consortium name="WormBaseParasite"/>
        </authorList>
    </citation>
    <scope>IDENTIFICATION</scope>
</reference>
<dbReference type="EMBL" id="UYRR01025674">
    <property type="protein sequence ID" value="VDK35322.1"/>
    <property type="molecule type" value="Genomic_DNA"/>
</dbReference>
<organism evidence="3">
    <name type="scientific">Anisakis simplex</name>
    <name type="common">Herring worm</name>
    <dbReference type="NCBI Taxonomy" id="6269"/>
    <lineage>
        <taxon>Eukaryota</taxon>
        <taxon>Metazoa</taxon>
        <taxon>Ecdysozoa</taxon>
        <taxon>Nematoda</taxon>
        <taxon>Chromadorea</taxon>
        <taxon>Rhabditida</taxon>
        <taxon>Spirurina</taxon>
        <taxon>Ascaridomorpha</taxon>
        <taxon>Ascaridoidea</taxon>
        <taxon>Anisakidae</taxon>
        <taxon>Anisakis</taxon>
        <taxon>Anisakis simplex complex</taxon>
    </lineage>
</organism>
<accession>A0A0M3JNE6</accession>
<gene>
    <name evidence="1" type="ORF">ASIM_LOCUS8932</name>
</gene>